<dbReference type="Proteomes" id="UP000076882">
    <property type="component" value="Unassembled WGS sequence"/>
</dbReference>
<protein>
    <submittedName>
        <fullName evidence="1">Integral membrane protein</fullName>
    </submittedName>
</protein>
<organism evidence="1 2">
    <name type="scientific">Lactiplantibacillus plantarum</name>
    <name type="common">Lactobacillus plantarum</name>
    <dbReference type="NCBI Taxonomy" id="1590"/>
    <lineage>
        <taxon>Bacteria</taxon>
        <taxon>Bacillati</taxon>
        <taxon>Bacillota</taxon>
        <taxon>Bacilli</taxon>
        <taxon>Lactobacillales</taxon>
        <taxon>Lactobacillaceae</taxon>
        <taxon>Lactiplantibacillus</taxon>
    </lineage>
</organism>
<gene>
    <name evidence="1" type="ORF">Lp19_1656</name>
</gene>
<dbReference type="AlphaFoldDB" id="A0A162EBV6"/>
<evidence type="ECO:0000313" key="1">
    <source>
        <dbReference type="EMBL" id="KZU94867.1"/>
    </source>
</evidence>
<dbReference type="EMBL" id="LUXM01000028">
    <property type="protein sequence ID" value="KZU94867.1"/>
    <property type="molecule type" value="Genomic_DNA"/>
</dbReference>
<reference evidence="1 2" key="1">
    <citation type="submission" date="2016-03" db="EMBL/GenBank/DDBJ databases">
        <title>Comparative genomics of 54 Lactobacillus plantarum strains reveals genomic uncoupling from niche constraints.</title>
        <authorList>
            <person name="Martino M.E."/>
        </authorList>
    </citation>
    <scope>NUCLEOTIDE SEQUENCE [LARGE SCALE GENOMIC DNA]</scope>
    <source>
        <strain evidence="1 2">19.1</strain>
    </source>
</reference>
<dbReference type="RefSeq" id="WP_011100991.1">
    <property type="nucleotide sequence ID" value="NZ_BPVY01000006.1"/>
</dbReference>
<comment type="caution">
    <text evidence="1">The sequence shown here is derived from an EMBL/GenBank/DDBJ whole genome shotgun (WGS) entry which is preliminary data.</text>
</comment>
<proteinExistence type="predicted"/>
<dbReference type="PATRIC" id="fig|1590.144.peg.364"/>
<evidence type="ECO:0000313" key="2">
    <source>
        <dbReference type="Proteomes" id="UP000076882"/>
    </source>
</evidence>
<accession>A0A162EBV6</accession>
<name>A0A162EBV6_LACPN</name>
<dbReference type="KEGG" id="lpb:SH83_01725"/>
<sequence length="92" mass="10326">MLVFIVIGLITAVITIGLGYWSYILGKRNKSNLVGSVIPVGYFIVRLVFVLVLGEGVRELITSLVGNLVITAIYVLLFVWGRQRFNRQKQTK</sequence>